<protein>
    <recommendedName>
        <fullName evidence="1">N-acetyltransferase domain-containing protein</fullName>
    </recommendedName>
</protein>
<feature type="domain" description="N-acetyltransferase" evidence="1">
    <location>
        <begin position="12"/>
        <end position="172"/>
    </location>
</feature>
<accession>A0A0F9IKF1</accession>
<dbReference type="PANTHER" id="PTHR43610">
    <property type="entry name" value="BLL6696 PROTEIN"/>
    <property type="match status" value="1"/>
</dbReference>
<dbReference type="Pfam" id="PF13302">
    <property type="entry name" value="Acetyltransf_3"/>
    <property type="match status" value="1"/>
</dbReference>
<dbReference type="InterPro" id="IPR016181">
    <property type="entry name" value="Acyl_CoA_acyltransferase"/>
</dbReference>
<proteinExistence type="predicted"/>
<dbReference type="SUPFAM" id="SSF55729">
    <property type="entry name" value="Acyl-CoA N-acyltransferases (Nat)"/>
    <property type="match status" value="1"/>
</dbReference>
<gene>
    <name evidence="2" type="ORF">LCGC14_1568350</name>
</gene>
<dbReference type="PANTHER" id="PTHR43610:SF1">
    <property type="entry name" value="N-ACETYLTRANSFERASE DOMAIN-CONTAINING PROTEIN"/>
    <property type="match status" value="1"/>
</dbReference>
<dbReference type="Gene3D" id="3.40.630.30">
    <property type="match status" value="1"/>
</dbReference>
<evidence type="ECO:0000313" key="2">
    <source>
        <dbReference type="EMBL" id="KKM28076.1"/>
    </source>
</evidence>
<sequence>MFTKHIHQTNKLALQPLTQNHLEELHQAGQDPQIWRWVLMNYTQTRATLDDWFINTAQFNAEQQVVYAIVDKASSQVLGTTRLFRLDKQNRSAEIGHTFIAKQWQRSFVNTHAKYLLLQYAFDELGLVRITFNTHEQNQKSRNAITRLGARFECIRYKDRLLADGSYRNTAQFSIIDEQWPTIKSQLAGKL</sequence>
<dbReference type="GO" id="GO:0016747">
    <property type="term" value="F:acyltransferase activity, transferring groups other than amino-acyl groups"/>
    <property type="evidence" value="ECO:0007669"/>
    <property type="project" value="InterPro"/>
</dbReference>
<dbReference type="AlphaFoldDB" id="A0A0F9IKF1"/>
<reference evidence="2" key="1">
    <citation type="journal article" date="2015" name="Nature">
        <title>Complex archaea that bridge the gap between prokaryotes and eukaryotes.</title>
        <authorList>
            <person name="Spang A."/>
            <person name="Saw J.H."/>
            <person name="Jorgensen S.L."/>
            <person name="Zaremba-Niedzwiedzka K."/>
            <person name="Martijn J."/>
            <person name="Lind A.E."/>
            <person name="van Eijk R."/>
            <person name="Schleper C."/>
            <person name="Guy L."/>
            <person name="Ettema T.J."/>
        </authorList>
    </citation>
    <scope>NUCLEOTIDE SEQUENCE</scope>
</reference>
<name>A0A0F9IKF1_9ZZZZ</name>
<dbReference type="PROSITE" id="PS51186">
    <property type="entry name" value="GNAT"/>
    <property type="match status" value="1"/>
</dbReference>
<dbReference type="InterPro" id="IPR000182">
    <property type="entry name" value="GNAT_dom"/>
</dbReference>
<comment type="caution">
    <text evidence="2">The sequence shown here is derived from an EMBL/GenBank/DDBJ whole genome shotgun (WGS) entry which is preliminary data.</text>
</comment>
<dbReference type="EMBL" id="LAZR01012196">
    <property type="protein sequence ID" value="KKM28076.1"/>
    <property type="molecule type" value="Genomic_DNA"/>
</dbReference>
<organism evidence="2">
    <name type="scientific">marine sediment metagenome</name>
    <dbReference type="NCBI Taxonomy" id="412755"/>
    <lineage>
        <taxon>unclassified sequences</taxon>
        <taxon>metagenomes</taxon>
        <taxon>ecological metagenomes</taxon>
    </lineage>
</organism>
<evidence type="ECO:0000259" key="1">
    <source>
        <dbReference type="PROSITE" id="PS51186"/>
    </source>
</evidence>